<proteinExistence type="predicted"/>
<evidence type="ECO:0000313" key="1">
    <source>
        <dbReference type="EMBL" id="OAM17411.1"/>
    </source>
</evidence>
<reference evidence="2" key="1">
    <citation type="submission" date="2016-05" db="EMBL/GenBank/DDBJ databases">
        <title>Draft genome of Corynebacterium afermentans subsp. afermentans LCDC 88199T.</title>
        <authorList>
            <person name="Bernier A.-M."/>
            <person name="Bernard K."/>
        </authorList>
    </citation>
    <scope>NUCLEOTIDE SEQUENCE [LARGE SCALE GENOMIC DNA]</scope>
    <source>
        <strain evidence="2">NML01-0328</strain>
    </source>
</reference>
<evidence type="ECO:0000313" key="2">
    <source>
        <dbReference type="Proteomes" id="UP000078003"/>
    </source>
</evidence>
<gene>
    <name evidence="1" type="ORF">A7P85_03455</name>
</gene>
<dbReference type="RefSeq" id="WP_064104186.1">
    <property type="nucleotide sequence ID" value="NZ_LXSF01000002.1"/>
</dbReference>
<organism evidence="1 2">
    <name type="scientific">Eikenella corrodens</name>
    <dbReference type="NCBI Taxonomy" id="539"/>
    <lineage>
        <taxon>Bacteria</taxon>
        <taxon>Pseudomonadati</taxon>
        <taxon>Pseudomonadota</taxon>
        <taxon>Betaproteobacteria</taxon>
        <taxon>Neisseriales</taxon>
        <taxon>Neisseriaceae</taxon>
        <taxon>Eikenella</taxon>
    </lineage>
</organism>
<comment type="caution">
    <text evidence="1">The sequence shown here is derived from an EMBL/GenBank/DDBJ whole genome shotgun (WGS) entry which is preliminary data.</text>
</comment>
<dbReference type="EMBL" id="LXSF01000002">
    <property type="protein sequence ID" value="OAM17411.1"/>
    <property type="molecule type" value="Genomic_DNA"/>
</dbReference>
<name>A0A1A9RG74_EIKCO</name>
<dbReference type="AlphaFoldDB" id="A0A1A9RG74"/>
<protein>
    <recommendedName>
        <fullName evidence="3">DUF2752 domain-containing protein</fullName>
    </recommendedName>
</protein>
<sequence>MKTRCPCCGATASLEVLITHDEARSLMVALAGISDELAKAALRYLGLFRPGERDLSWARAAKLLGELVPLIQAGEITRKRQIYPAPREAWIWAFNRVIEARDSGRLTPPLTSHGFLLENLTFWTPDKTSGTALAPAADTALSGSLNQQQQTAASSTLQAAAAGEKFKR</sequence>
<dbReference type="Proteomes" id="UP000078003">
    <property type="component" value="Unassembled WGS sequence"/>
</dbReference>
<evidence type="ECO:0008006" key="3">
    <source>
        <dbReference type="Google" id="ProtNLM"/>
    </source>
</evidence>
<accession>A0A1A9RG74</accession>